<dbReference type="InterPro" id="IPR027640">
    <property type="entry name" value="Kinesin-like_fam"/>
</dbReference>
<dbReference type="FunFam" id="3.40.850.10:FF:000039">
    <property type="entry name" value="Kinesin-like protein"/>
    <property type="match status" value="1"/>
</dbReference>
<proteinExistence type="inferred from homology"/>
<keyword evidence="5 6" id="KW-0505">Motor protein</keyword>
<keyword evidence="4" id="KW-0963">Cytoplasm</keyword>
<keyword evidence="9" id="KW-1185">Reference proteome</keyword>
<keyword evidence="2 5" id="KW-0547">Nucleotide-binding</keyword>
<keyword evidence="3 5" id="KW-0067">ATP-binding</keyword>
<dbReference type="GO" id="GO:0008017">
    <property type="term" value="F:microtubule binding"/>
    <property type="evidence" value="ECO:0007669"/>
    <property type="project" value="InterPro"/>
</dbReference>
<evidence type="ECO:0000313" key="9">
    <source>
        <dbReference type="Proteomes" id="UP000540762"/>
    </source>
</evidence>
<keyword evidence="4" id="KW-0206">Cytoskeleton</keyword>
<organism evidence="8 9">
    <name type="scientific">Brachypodius melanocephalos</name>
    <name type="common">black-headed bulbul</name>
    <dbReference type="NCBI Taxonomy" id="3235156"/>
    <lineage>
        <taxon>Eukaryota</taxon>
        <taxon>Metazoa</taxon>
        <taxon>Chordata</taxon>
        <taxon>Craniata</taxon>
        <taxon>Vertebrata</taxon>
        <taxon>Euteleostomi</taxon>
        <taxon>Archelosauria</taxon>
        <taxon>Archosauria</taxon>
        <taxon>Dinosauria</taxon>
        <taxon>Saurischia</taxon>
        <taxon>Theropoda</taxon>
        <taxon>Coelurosauria</taxon>
        <taxon>Aves</taxon>
        <taxon>Neognathae</taxon>
        <taxon>Neoaves</taxon>
        <taxon>Telluraves</taxon>
        <taxon>Australaves</taxon>
        <taxon>Passeriformes</taxon>
        <taxon>Sylvioidea</taxon>
        <taxon>Pycnonotidae</taxon>
        <taxon>Brachypodius</taxon>
    </lineage>
</organism>
<dbReference type="GO" id="GO:0005524">
    <property type="term" value="F:ATP binding"/>
    <property type="evidence" value="ECO:0007669"/>
    <property type="project" value="UniProtKB-UniRule"/>
</dbReference>
<protein>
    <recommendedName>
        <fullName evidence="6">Kinesin-like protein</fullName>
    </recommendedName>
</protein>
<keyword evidence="6" id="KW-0493">Microtubule</keyword>
<feature type="non-terminal residue" evidence="8">
    <location>
        <position position="706"/>
    </location>
</feature>
<dbReference type="EMBL" id="VZSR01001479">
    <property type="protein sequence ID" value="NWZ38806.1"/>
    <property type="molecule type" value="Genomic_DNA"/>
</dbReference>
<dbReference type="AlphaFoldDB" id="A0A7K7M814"/>
<evidence type="ECO:0000256" key="1">
    <source>
        <dbReference type="ARBA" id="ARBA00004245"/>
    </source>
</evidence>
<dbReference type="InterPro" id="IPR056524">
    <property type="entry name" value="KIF6/9_C"/>
</dbReference>
<dbReference type="Proteomes" id="UP000540762">
    <property type="component" value="Unassembled WGS sequence"/>
</dbReference>
<dbReference type="SMART" id="SM00129">
    <property type="entry name" value="KISc"/>
    <property type="match status" value="1"/>
</dbReference>
<dbReference type="InterPro" id="IPR001752">
    <property type="entry name" value="Kinesin_motor_dom"/>
</dbReference>
<dbReference type="SUPFAM" id="SSF52540">
    <property type="entry name" value="P-loop containing nucleoside triphosphate hydrolases"/>
    <property type="match status" value="1"/>
</dbReference>
<dbReference type="InterPro" id="IPR027417">
    <property type="entry name" value="P-loop_NTPase"/>
</dbReference>
<evidence type="ECO:0000256" key="3">
    <source>
        <dbReference type="ARBA" id="ARBA00022840"/>
    </source>
</evidence>
<reference evidence="8 9" key="1">
    <citation type="submission" date="2019-09" db="EMBL/GenBank/DDBJ databases">
        <title>Bird 10,000 Genomes (B10K) Project - Family phase.</title>
        <authorList>
            <person name="Zhang G."/>
        </authorList>
    </citation>
    <scope>NUCLEOTIDE SEQUENCE [LARGE SCALE GENOMIC DNA]</scope>
    <source>
        <strain evidence="8">OUT-0037</strain>
        <tissue evidence="8">Liver</tissue>
    </source>
</reference>
<dbReference type="Pfam" id="PF00225">
    <property type="entry name" value="Kinesin"/>
    <property type="match status" value="1"/>
</dbReference>
<feature type="binding site" evidence="5">
    <location>
        <begin position="98"/>
        <end position="105"/>
    </location>
    <ligand>
        <name>ATP</name>
        <dbReference type="ChEBI" id="CHEBI:30616"/>
    </ligand>
</feature>
<dbReference type="PROSITE" id="PS00411">
    <property type="entry name" value="KINESIN_MOTOR_1"/>
    <property type="match status" value="1"/>
</dbReference>
<evidence type="ECO:0000313" key="8">
    <source>
        <dbReference type="EMBL" id="NWZ38806.1"/>
    </source>
</evidence>
<evidence type="ECO:0000256" key="2">
    <source>
        <dbReference type="ARBA" id="ARBA00022741"/>
    </source>
</evidence>
<comment type="subcellular location">
    <subcellularLocation>
        <location evidence="1">Cytoplasm</location>
        <location evidence="1">Cytoskeleton</location>
    </subcellularLocation>
</comment>
<evidence type="ECO:0000256" key="5">
    <source>
        <dbReference type="PROSITE-ProRule" id="PRU00283"/>
    </source>
</evidence>
<name>A0A7K7M814_9PASS</name>
<dbReference type="PRINTS" id="PR00380">
    <property type="entry name" value="KINESINHEAVY"/>
</dbReference>
<comment type="caution">
    <text evidence="8">The sequence shown here is derived from an EMBL/GenBank/DDBJ whole genome shotgun (WGS) entry which is preliminary data.</text>
</comment>
<dbReference type="PANTHER" id="PTHR47968:SF67">
    <property type="entry name" value="KINESIN MOTOR DOMAIN-CONTAINING PROTEIN"/>
    <property type="match status" value="1"/>
</dbReference>
<dbReference type="GO" id="GO:0005874">
    <property type="term" value="C:microtubule"/>
    <property type="evidence" value="ECO:0007669"/>
    <property type="project" value="UniProtKB-KW"/>
</dbReference>
<evidence type="ECO:0000256" key="4">
    <source>
        <dbReference type="ARBA" id="ARBA00023212"/>
    </source>
</evidence>
<dbReference type="Pfam" id="PF23735">
    <property type="entry name" value="KIF9"/>
    <property type="match status" value="1"/>
</dbReference>
<dbReference type="InterPro" id="IPR019821">
    <property type="entry name" value="Kinesin_motor_CS"/>
</dbReference>
<dbReference type="InterPro" id="IPR036961">
    <property type="entry name" value="Kinesin_motor_dom_sf"/>
</dbReference>
<gene>
    <name evidence="8" type="primary">Kif6</name>
    <name evidence="8" type="ORF">BRAATR_R11582</name>
</gene>
<accession>A0A7K7M814</accession>
<dbReference type="Gene3D" id="3.40.850.10">
    <property type="entry name" value="Kinesin motor domain"/>
    <property type="match status" value="1"/>
</dbReference>
<dbReference type="PANTHER" id="PTHR47968">
    <property type="entry name" value="CENTROMERE PROTEIN E"/>
    <property type="match status" value="1"/>
</dbReference>
<evidence type="ECO:0000259" key="7">
    <source>
        <dbReference type="PROSITE" id="PS50067"/>
    </source>
</evidence>
<evidence type="ECO:0000256" key="6">
    <source>
        <dbReference type="RuleBase" id="RU000394"/>
    </source>
</evidence>
<dbReference type="GO" id="GO:0003777">
    <property type="term" value="F:microtubule motor activity"/>
    <property type="evidence" value="ECO:0007669"/>
    <property type="project" value="InterPro"/>
</dbReference>
<sequence>AAMVKETIRVYARVKPLGRRQQAGSYSVDNEEPLPSLEITVPRDLADGFINNKRESYKFKFQKIFDQEAKQDVIFDSIAKPVAECVLAGYNGTIFAYGQTGSGKTFTITGGAERYSDRGIIPRTLSYIFDQLQKDSSKVYTTHVSYLEIYNECGYDLLDPRHEASRMEDLPKVTIMEDSDQNIHLKNLSLQQATNEEEALNLLFLGDTNRMIAETPMNQASSRSHCIFTIHISSKEPGSATIRRSKLHLVDLAGSERVAKTGIGGHLLTEAKYINLSLHYLEQVIIALAEKNRSHIPYRNSMMTSVLRDSLGGNCMTTMISTLAMDKRNIDESISTCRFAQRVALIKNEAVLNEEIDPRLMIVQLKKEIQDLKDELALVTGKQRTSELSQEELLQLDELIETFLKDNDPDSSLDVGADMRKIKYCFVHLKQIINRPMTLGKKLLSQDISEEKYSNEELEKLKGLLQQRDNEISLWTNNDDCCLKKISLIYLTDILVTMLKKEKKKAQDALSQLNASSASSTVLELSPSMSLEESQSPSRCSSLKEAKDFSSSLPRLPLLSRATGGKMSLGCQEAFEVFKRDHADSITIEDNKQLLKQRFDEAKCLGEKLNEVRNKINHLKGKIIQRQIQRAALAVSNPSEELTFDPVEENLRMQIEEEKKSYKTVYSHFKGLKVEIEHLQLLMEKVKIKLQKDFEVWWSEKAKKLQ</sequence>
<dbReference type="PROSITE" id="PS50067">
    <property type="entry name" value="KINESIN_MOTOR_2"/>
    <property type="match status" value="1"/>
</dbReference>
<feature type="non-terminal residue" evidence="8">
    <location>
        <position position="1"/>
    </location>
</feature>
<dbReference type="GO" id="GO:0007018">
    <property type="term" value="P:microtubule-based movement"/>
    <property type="evidence" value="ECO:0007669"/>
    <property type="project" value="InterPro"/>
</dbReference>
<comment type="similarity">
    <text evidence="5 6">Belongs to the TRAFAC class myosin-kinesin ATPase superfamily. Kinesin family.</text>
</comment>
<feature type="domain" description="Kinesin motor" evidence="7">
    <location>
        <begin position="7"/>
        <end position="346"/>
    </location>
</feature>